<dbReference type="KEGG" id="sgs:AVL59_29130"/>
<keyword evidence="3" id="KW-0732">Signal</keyword>
<dbReference type="Gene3D" id="2.80.10.50">
    <property type="match status" value="1"/>
</dbReference>
<feature type="transmembrane region" description="Helical" evidence="2">
    <location>
        <begin position="460"/>
        <end position="480"/>
    </location>
</feature>
<proteinExistence type="predicted"/>
<keyword evidence="2" id="KW-1133">Transmembrane helix</keyword>
<evidence type="ECO:0000313" key="8">
    <source>
        <dbReference type="Proteomes" id="UP001519309"/>
    </source>
</evidence>
<feature type="compositionally biased region" description="Polar residues" evidence="1">
    <location>
        <begin position="409"/>
        <end position="418"/>
    </location>
</feature>
<evidence type="ECO:0000256" key="3">
    <source>
        <dbReference type="SAM" id="SignalP"/>
    </source>
</evidence>
<dbReference type="OrthoDB" id="6017904at2"/>
<feature type="chain" id="PRO_5008519454" description="Ricin B lectin domain-containing protein" evidence="3">
    <location>
        <begin position="34"/>
        <end position="498"/>
    </location>
</feature>
<evidence type="ECO:0000313" key="7">
    <source>
        <dbReference type="Proteomes" id="UP000092659"/>
    </source>
</evidence>
<dbReference type="EMBL" id="CP016279">
    <property type="protein sequence ID" value="ANP53065.1"/>
    <property type="molecule type" value="Genomic_DNA"/>
</dbReference>
<dbReference type="Proteomes" id="UP000092659">
    <property type="component" value="Chromosome"/>
</dbReference>
<dbReference type="InterPro" id="IPR021862">
    <property type="entry name" value="DUF3472"/>
</dbReference>
<dbReference type="InterPro" id="IPR035992">
    <property type="entry name" value="Ricin_B-like_lectins"/>
</dbReference>
<dbReference type="STRING" id="68214.AVL59_29130"/>
<accession>A0A1B1B2K8</accession>
<keyword evidence="2" id="KW-0812">Transmembrane</keyword>
<evidence type="ECO:0000313" key="5">
    <source>
        <dbReference type="EMBL" id="ANP53065.1"/>
    </source>
</evidence>
<dbReference type="AlphaFoldDB" id="A0A1B1B2K8"/>
<dbReference type="InterPro" id="IPR000772">
    <property type="entry name" value="Ricin_B_lectin"/>
</dbReference>
<feature type="region of interest" description="Disordered" evidence="1">
    <location>
        <begin position="380"/>
        <end position="445"/>
    </location>
</feature>
<evidence type="ECO:0000256" key="1">
    <source>
        <dbReference type="SAM" id="MobiDB-lite"/>
    </source>
</evidence>
<keyword evidence="8" id="KW-1185">Reference proteome</keyword>
<feature type="domain" description="Ricin B lectin" evidence="4">
    <location>
        <begin position="256"/>
        <end position="383"/>
    </location>
</feature>
<evidence type="ECO:0000313" key="6">
    <source>
        <dbReference type="EMBL" id="MBP2047748.1"/>
    </source>
</evidence>
<feature type="signal peptide" evidence="3">
    <location>
        <begin position="1"/>
        <end position="33"/>
    </location>
</feature>
<dbReference type="Pfam" id="PF00652">
    <property type="entry name" value="Ricin_B_lectin"/>
    <property type="match status" value="1"/>
</dbReference>
<dbReference type="EMBL" id="JAGGLP010000001">
    <property type="protein sequence ID" value="MBP2047748.1"/>
    <property type="molecule type" value="Genomic_DNA"/>
</dbReference>
<dbReference type="SUPFAM" id="SSF50370">
    <property type="entry name" value="Ricin B-like lectins"/>
    <property type="match status" value="1"/>
</dbReference>
<reference evidence="6 8" key="2">
    <citation type="submission" date="2021-03" db="EMBL/GenBank/DDBJ databases">
        <title>Genomic Encyclopedia of Type Strains, Phase IV (KMG-IV): sequencing the most valuable type-strain genomes for metagenomic binning, comparative biology and taxonomic classification.</title>
        <authorList>
            <person name="Goeker M."/>
        </authorList>
    </citation>
    <scope>NUCLEOTIDE SEQUENCE [LARGE SCALE GENOMIC DNA]</scope>
    <source>
        <strain evidence="6 8">DSM 40499</strain>
    </source>
</reference>
<evidence type="ECO:0000256" key="2">
    <source>
        <dbReference type="SAM" id="Phobius"/>
    </source>
</evidence>
<organism evidence="5 7">
    <name type="scientific">Streptomyces griseochromogenes</name>
    <dbReference type="NCBI Taxonomy" id="68214"/>
    <lineage>
        <taxon>Bacteria</taxon>
        <taxon>Bacillati</taxon>
        <taxon>Actinomycetota</taxon>
        <taxon>Actinomycetes</taxon>
        <taxon>Kitasatosporales</taxon>
        <taxon>Streptomycetaceae</taxon>
        <taxon>Streptomyces</taxon>
    </lineage>
</organism>
<name>A0A1B1B2K8_9ACTN</name>
<gene>
    <name evidence="5" type="ORF">AVL59_29130</name>
    <name evidence="6" type="ORF">J2Z21_000670</name>
</gene>
<reference evidence="5 7" key="1">
    <citation type="submission" date="2016-06" db="EMBL/GenBank/DDBJ databases">
        <title>Complete genome sequence of Streptomyces griseochromogenes ATCC 14511, the Blasticidin S producer.</title>
        <authorList>
            <person name="Wu L."/>
        </authorList>
    </citation>
    <scope>NUCLEOTIDE SEQUENCE [LARGE SCALE GENOMIC DNA]</scope>
    <source>
        <strain evidence="5 7">ATCC 14511</strain>
    </source>
</reference>
<dbReference type="Proteomes" id="UP001519309">
    <property type="component" value="Unassembled WGS sequence"/>
</dbReference>
<evidence type="ECO:0000259" key="4">
    <source>
        <dbReference type="SMART" id="SM00458"/>
    </source>
</evidence>
<sequence>MINGRRGRRVLGALFSLGLVSGLGLTATSSAVAAGGHPGSEYTSYSFPKDTGTMKEVTWTTTPLRDPGYTADVFWAHQFGLDDKTGGYIGMQSNGGAERRLVFSLWNATGSRPGDRGATCSTFHETGQGRHCVAPLGWRAGHTYVSKVAAVGHGWFKATVTDATAGTSIDLGSLKTRASGISPKGMSDWTEAFEWNNPRSTCYDQPSAAVSFGLPQGNGGTVNASVASTKISMYCKSLSRVEVTRQGSVQLNAIGNTVRGLVRHGEQCLSAPGRRTDGMSARLSDCRATIDRGWVHAADRTLRLAYGGCLTQDGDAVHVRDCKGSRELGTFGRVSDDAKRWTYDKSSMALTNVRSGRCLTAAADGRLTVGACGGGRAQKWTVPSACGAGTPSKTPESAPTPASRPAEGTTGNSASPLRSQPPAAGGSDTPTVVSPDATPEDSAPKKDISLAETGADNATLPLSIATGVLLAVGALFVWAARSRRSRSGEERANRRDHV</sequence>
<dbReference type="RefSeq" id="WP_067310226.1">
    <property type="nucleotide sequence ID" value="NZ_CP016279.1"/>
</dbReference>
<keyword evidence="2" id="KW-0472">Membrane</keyword>
<protein>
    <recommendedName>
        <fullName evidence="4">Ricin B lectin domain-containing protein</fullName>
    </recommendedName>
</protein>
<dbReference type="SMART" id="SM00458">
    <property type="entry name" value="RICIN"/>
    <property type="match status" value="1"/>
</dbReference>
<dbReference type="Pfam" id="PF11958">
    <property type="entry name" value="DUF3472"/>
    <property type="match status" value="1"/>
</dbReference>
<dbReference type="PROSITE" id="PS50231">
    <property type="entry name" value="RICIN_B_LECTIN"/>
    <property type="match status" value="1"/>
</dbReference>